<sequence length="107" mass="12599">MSPFNCLRSQCFTLLTEYWRIKDFWRAVFMEFTDEELVWLQSIASEIPVGKRTPVEERWYELAKPKTEAESKMFQLLASMRFSLSESFTSSMDILKTIVQIVSSDPL</sequence>
<protein>
    <submittedName>
        <fullName evidence="1">Uncharacterized protein</fullName>
    </submittedName>
</protein>
<accession>A0A7J5ZV36</accession>
<reference evidence="1 2" key="1">
    <citation type="submission" date="2020-02" db="EMBL/GenBank/DDBJ databases">
        <title>A chromosome-scale genome assembly of the black bullhead catfish (Ameiurus melas).</title>
        <authorList>
            <person name="Wen M."/>
            <person name="Zham M."/>
            <person name="Cabau C."/>
            <person name="Klopp C."/>
            <person name="Donnadieu C."/>
            <person name="Roques C."/>
            <person name="Bouchez O."/>
            <person name="Lampietro C."/>
            <person name="Jouanno E."/>
            <person name="Herpin A."/>
            <person name="Louis A."/>
            <person name="Berthelot C."/>
            <person name="Parey E."/>
            <person name="Roest-Crollius H."/>
            <person name="Braasch I."/>
            <person name="Postlethwait J."/>
            <person name="Robinson-Rechavi M."/>
            <person name="Echchiki A."/>
            <person name="Begum T."/>
            <person name="Montfort J."/>
            <person name="Schartl M."/>
            <person name="Bobe J."/>
            <person name="Guiguen Y."/>
        </authorList>
    </citation>
    <scope>NUCLEOTIDE SEQUENCE [LARGE SCALE GENOMIC DNA]</scope>
    <source>
        <strain evidence="1">M_S1</strain>
        <tissue evidence="1">Blood</tissue>
    </source>
</reference>
<keyword evidence="2" id="KW-1185">Reference proteome</keyword>
<gene>
    <name evidence="1" type="ORF">AMELA_G00238760</name>
</gene>
<dbReference type="Proteomes" id="UP000593565">
    <property type="component" value="Unassembled WGS sequence"/>
</dbReference>
<proteinExistence type="predicted"/>
<organism evidence="1 2">
    <name type="scientific">Ameiurus melas</name>
    <name type="common">Black bullhead</name>
    <name type="synonym">Silurus melas</name>
    <dbReference type="NCBI Taxonomy" id="219545"/>
    <lineage>
        <taxon>Eukaryota</taxon>
        <taxon>Metazoa</taxon>
        <taxon>Chordata</taxon>
        <taxon>Craniata</taxon>
        <taxon>Vertebrata</taxon>
        <taxon>Euteleostomi</taxon>
        <taxon>Actinopterygii</taxon>
        <taxon>Neopterygii</taxon>
        <taxon>Teleostei</taxon>
        <taxon>Ostariophysi</taxon>
        <taxon>Siluriformes</taxon>
        <taxon>Ictaluridae</taxon>
        <taxon>Ameiurus</taxon>
    </lineage>
</organism>
<evidence type="ECO:0000313" key="1">
    <source>
        <dbReference type="EMBL" id="KAF4074380.1"/>
    </source>
</evidence>
<evidence type="ECO:0000313" key="2">
    <source>
        <dbReference type="Proteomes" id="UP000593565"/>
    </source>
</evidence>
<dbReference type="AlphaFoldDB" id="A0A7J5ZV36"/>
<dbReference type="EMBL" id="JAAGNN010000022">
    <property type="protein sequence ID" value="KAF4074380.1"/>
    <property type="molecule type" value="Genomic_DNA"/>
</dbReference>
<comment type="caution">
    <text evidence="1">The sequence shown here is derived from an EMBL/GenBank/DDBJ whole genome shotgun (WGS) entry which is preliminary data.</text>
</comment>
<name>A0A7J5ZV36_AMEME</name>